<accession>A0A8S3UYB3</accession>
<keyword evidence="1" id="KW-1133">Transmembrane helix</keyword>
<feature type="transmembrane region" description="Helical" evidence="1">
    <location>
        <begin position="48"/>
        <end position="70"/>
    </location>
</feature>
<protein>
    <submittedName>
        <fullName evidence="2">Uncharacterized protein</fullName>
    </submittedName>
</protein>
<evidence type="ECO:0000313" key="2">
    <source>
        <dbReference type="EMBL" id="CAG2250521.1"/>
    </source>
</evidence>
<dbReference type="OrthoDB" id="6105035at2759"/>
<proteinExistence type="predicted"/>
<sequence>MGCTCKRVLFITGLFLMELVDLVLDWYFSLQINKTEQEPIRSENALQYSILSFSIVGTFTFILQLLALYVDGKKDYSQMTYSTAMSVISTLFEDLPQIMLAAWVAAVSSESEKTVMKHQQKRLDCYSVLTYSVSLKMKIRSGLSRSKKKDNF</sequence>
<organism evidence="2 3">
    <name type="scientific">Mytilus edulis</name>
    <name type="common">Blue mussel</name>
    <dbReference type="NCBI Taxonomy" id="6550"/>
    <lineage>
        <taxon>Eukaryota</taxon>
        <taxon>Metazoa</taxon>
        <taxon>Spiralia</taxon>
        <taxon>Lophotrochozoa</taxon>
        <taxon>Mollusca</taxon>
        <taxon>Bivalvia</taxon>
        <taxon>Autobranchia</taxon>
        <taxon>Pteriomorphia</taxon>
        <taxon>Mytilida</taxon>
        <taxon>Mytiloidea</taxon>
        <taxon>Mytilidae</taxon>
        <taxon>Mytilinae</taxon>
        <taxon>Mytilus</taxon>
    </lineage>
</organism>
<name>A0A8S3UYB3_MYTED</name>
<feature type="transmembrane region" description="Helical" evidence="1">
    <location>
        <begin position="7"/>
        <end position="28"/>
    </location>
</feature>
<keyword evidence="1" id="KW-0472">Membrane</keyword>
<evidence type="ECO:0000313" key="3">
    <source>
        <dbReference type="Proteomes" id="UP000683360"/>
    </source>
</evidence>
<gene>
    <name evidence="2" type="ORF">MEDL_62239</name>
</gene>
<reference evidence="2" key="1">
    <citation type="submission" date="2021-03" db="EMBL/GenBank/DDBJ databases">
        <authorList>
            <person name="Bekaert M."/>
        </authorList>
    </citation>
    <scope>NUCLEOTIDE SEQUENCE</scope>
</reference>
<keyword evidence="3" id="KW-1185">Reference proteome</keyword>
<evidence type="ECO:0000256" key="1">
    <source>
        <dbReference type="SAM" id="Phobius"/>
    </source>
</evidence>
<dbReference type="EMBL" id="CAJPWZ010003055">
    <property type="protein sequence ID" value="CAG2250521.1"/>
    <property type="molecule type" value="Genomic_DNA"/>
</dbReference>
<comment type="caution">
    <text evidence="2">The sequence shown here is derived from an EMBL/GenBank/DDBJ whole genome shotgun (WGS) entry which is preliminary data.</text>
</comment>
<keyword evidence="1" id="KW-0812">Transmembrane</keyword>
<dbReference type="AlphaFoldDB" id="A0A8S3UYB3"/>
<dbReference type="Proteomes" id="UP000683360">
    <property type="component" value="Unassembled WGS sequence"/>
</dbReference>